<proteinExistence type="predicted"/>
<gene>
    <name evidence="1" type="ORF">SHERM_09217</name>
</gene>
<sequence>MRQKFNSSLVVDIFVRIPGDEVDDASSLLPNINSFGLSALLTVDRKADVVVGYSVVCMEEKDMEEGLFPVKSMDEAIEILLARRPKKLLELTRLSFCNPAKDLSYCSLSNFIDVEDSIIFFMIILNNGICMLTSSAASKDRLDIYVDDLRVNQFVDKMDVGDEEIEPDELENQM</sequence>
<dbReference type="EMBL" id="CACSLK010000107">
    <property type="protein sequence ID" value="CAA0805684.1"/>
    <property type="molecule type" value="Genomic_DNA"/>
</dbReference>
<evidence type="ECO:0000313" key="1">
    <source>
        <dbReference type="EMBL" id="CAA0805684.1"/>
    </source>
</evidence>
<reference evidence="1" key="1">
    <citation type="submission" date="2019-12" db="EMBL/GenBank/DDBJ databases">
        <authorList>
            <person name="Scholes J."/>
        </authorList>
    </citation>
    <scope>NUCLEOTIDE SEQUENCE</scope>
</reference>
<evidence type="ECO:0000313" key="2">
    <source>
        <dbReference type="Proteomes" id="UP001153555"/>
    </source>
</evidence>
<dbReference type="AlphaFoldDB" id="A0A9N7MBG8"/>
<name>A0A9N7MBG8_STRHE</name>
<comment type="caution">
    <text evidence="1">The sequence shown here is derived from an EMBL/GenBank/DDBJ whole genome shotgun (WGS) entry which is preliminary data.</text>
</comment>
<organism evidence="1 2">
    <name type="scientific">Striga hermonthica</name>
    <name type="common">Purple witchweed</name>
    <name type="synonym">Buchnera hermonthica</name>
    <dbReference type="NCBI Taxonomy" id="68872"/>
    <lineage>
        <taxon>Eukaryota</taxon>
        <taxon>Viridiplantae</taxon>
        <taxon>Streptophyta</taxon>
        <taxon>Embryophyta</taxon>
        <taxon>Tracheophyta</taxon>
        <taxon>Spermatophyta</taxon>
        <taxon>Magnoliopsida</taxon>
        <taxon>eudicotyledons</taxon>
        <taxon>Gunneridae</taxon>
        <taxon>Pentapetalae</taxon>
        <taxon>asterids</taxon>
        <taxon>lamiids</taxon>
        <taxon>Lamiales</taxon>
        <taxon>Orobanchaceae</taxon>
        <taxon>Buchnereae</taxon>
        <taxon>Striga</taxon>
    </lineage>
</organism>
<dbReference type="OrthoDB" id="6431331at2759"/>
<keyword evidence="2" id="KW-1185">Reference proteome</keyword>
<accession>A0A9N7MBG8</accession>
<protein>
    <submittedName>
        <fullName evidence="1">Alpha/beta-Hydrolases superfamily protein</fullName>
    </submittedName>
</protein>
<dbReference type="Proteomes" id="UP001153555">
    <property type="component" value="Unassembled WGS sequence"/>
</dbReference>